<dbReference type="OrthoDB" id="9868470at2"/>
<dbReference type="AlphaFoldDB" id="A0A166QKI2"/>
<sequence>MTAQNMPQGWDGSGNGLVCNADPMLGGIIDRNLVSGQWFVVFNADDVPVIEGIESRDEAFRLFQEAIDAKYLTA</sequence>
<gene>
    <name evidence="1" type="ORF">A1D17_02475</name>
</gene>
<comment type="caution">
    <text evidence="1">The sequence shown here is derived from an EMBL/GenBank/DDBJ whole genome shotgun (WGS) entry which is preliminary data.</text>
</comment>
<accession>A0A166QKI2</accession>
<protein>
    <submittedName>
        <fullName evidence="1">Uncharacterized protein</fullName>
    </submittedName>
</protein>
<proteinExistence type="predicted"/>
<organism evidence="1 2">
    <name type="scientific">Pseudomonas fluorescens</name>
    <dbReference type="NCBI Taxonomy" id="294"/>
    <lineage>
        <taxon>Bacteria</taxon>
        <taxon>Pseudomonadati</taxon>
        <taxon>Pseudomonadota</taxon>
        <taxon>Gammaproteobacteria</taxon>
        <taxon>Pseudomonadales</taxon>
        <taxon>Pseudomonadaceae</taxon>
        <taxon>Pseudomonas</taxon>
    </lineage>
</organism>
<reference evidence="1 2" key="2">
    <citation type="journal article" date="2018" name="Nature">
        <title>Mutant phenotypes for thousands of bacterial genes of unknown function.</title>
        <authorList>
            <person name="Price M.N."/>
            <person name="Wetmore K.M."/>
            <person name="Waters R.J."/>
            <person name="Callaghan M."/>
            <person name="Ray J."/>
            <person name="Liu H."/>
            <person name="Kuehl J.V."/>
            <person name="Melnyk R.A."/>
            <person name="Lamson J.S."/>
            <person name="Suh Y."/>
            <person name="Carlson H.K."/>
            <person name="Esquivel Z."/>
            <person name="Sadeeshkumar H."/>
            <person name="Chakraborty R."/>
            <person name="Zane G.M."/>
            <person name="Rubin B.E."/>
            <person name="Wall J.D."/>
            <person name="Visel A."/>
            <person name="Bristow J."/>
            <person name="Blow M.J."/>
            <person name="Arkin A.P."/>
            <person name="Deutschbauer A.M."/>
        </authorList>
    </citation>
    <scope>NUCLEOTIDE SEQUENCE [LARGE SCALE GENOMIC DNA]</scope>
    <source>
        <strain evidence="1 2">FW300-N1B4</strain>
    </source>
</reference>
<name>A0A166QKI2_PSEFL</name>
<dbReference type="EMBL" id="LUKJ01000002">
    <property type="protein sequence ID" value="KZN20424.1"/>
    <property type="molecule type" value="Genomic_DNA"/>
</dbReference>
<dbReference type="RefSeq" id="WP_063340468.1">
    <property type="nucleotide sequence ID" value="NZ_LUKJ01000002.1"/>
</dbReference>
<reference evidence="2" key="1">
    <citation type="submission" date="2016-03" db="EMBL/GenBank/DDBJ databases">
        <authorList>
            <person name="Ray J."/>
            <person name="Price M."/>
            <person name="Deutschbauer A."/>
        </authorList>
    </citation>
    <scope>NUCLEOTIDE SEQUENCE [LARGE SCALE GENOMIC DNA]</scope>
    <source>
        <strain evidence="2">FW300-N1B4</strain>
    </source>
</reference>
<evidence type="ECO:0000313" key="1">
    <source>
        <dbReference type="EMBL" id="KZN20424.1"/>
    </source>
</evidence>
<evidence type="ECO:0000313" key="2">
    <source>
        <dbReference type="Proteomes" id="UP000076489"/>
    </source>
</evidence>
<dbReference type="Proteomes" id="UP000076489">
    <property type="component" value="Unassembled WGS sequence"/>
</dbReference>